<proteinExistence type="predicted"/>
<feature type="transmembrane region" description="Helical" evidence="1">
    <location>
        <begin position="130"/>
        <end position="150"/>
    </location>
</feature>
<feature type="transmembrane region" description="Helical" evidence="1">
    <location>
        <begin position="97"/>
        <end position="124"/>
    </location>
</feature>
<reference evidence="2 3" key="1">
    <citation type="journal article" date="2016" name="Nat. Commun.">
        <title>Thousands of microbial genomes shed light on interconnected biogeochemical processes in an aquifer system.</title>
        <authorList>
            <person name="Anantharaman K."/>
            <person name="Brown C.T."/>
            <person name="Hug L.A."/>
            <person name="Sharon I."/>
            <person name="Castelle C.J."/>
            <person name="Probst A.J."/>
            <person name="Thomas B.C."/>
            <person name="Singh A."/>
            <person name="Wilkins M.J."/>
            <person name="Karaoz U."/>
            <person name="Brodie E.L."/>
            <person name="Williams K.H."/>
            <person name="Hubbard S.S."/>
            <person name="Banfield J.F."/>
        </authorList>
    </citation>
    <scope>NUCLEOTIDE SEQUENCE [LARGE SCALE GENOMIC DNA]</scope>
</reference>
<comment type="caution">
    <text evidence="2">The sequence shown here is derived from an EMBL/GenBank/DDBJ whole genome shotgun (WGS) entry which is preliminary data.</text>
</comment>
<dbReference type="Proteomes" id="UP000177803">
    <property type="component" value="Unassembled WGS sequence"/>
</dbReference>
<protein>
    <submittedName>
        <fullName evidence="2">Uncharacterized protein</fullName>
    </submittedName>
</protein>
<keyword evidence="1" id="KW-0812">Transmembrane</keyword>
<dbReference type="EMBL" id="MFQR01000002">
    <property type="protein sequence ID" value="OGH84742.1"/>
    <property type="molecule type" value="Genomic_DNA"/>
</dbReference>
<organism evidence="2 3">
    <name type="scientific">Candidatus Magasanikbacteria bacterium RIFOXYA2_FULL_44_8</name>
    <dbReference type="NCBI Taxonomy" id="1798696"/>
    <lineage>
        <taxon>Bacteria</taxon>
        <taxon>Candidatus Magasanikiibacteriota</taxon>
    </lineage>
</organism>
<dbReference type="AlphaFoldDB" id="A0A1F6NLC3"/>
<keyword evidence="1" id="KW-0472">Membrane</keyword>
<name>A0A1F6NLC3_9BACT</name>
<feature type="transmembrane region" description="Helical" evidence="1">
    <location>
        <begin position="57"/>
        <end position="77"/>
    </location>
</feature>
<sequence>MISFYDIDTGDNRNGASVYHVSSWFSWHYRQCAWGAGVLSTVMVGLSLLGTDTGTDLPLWAIVEMSTCLGIAIFSCVTMLHNMRLAFEKGWLSPIFLAWYVFPVMIVVVALIFNLILLPAVLIFYPESTITFVLAGAPIGFILLPIFTIGKDRCWW</sequence>
<keyword evidence="1" id="KW-1133">Transmembrane helix</keyword>
<evidence type="ECO:0000256" key="1">
    <source>
        <dbReference type="SAM" id="Phobius"/>
    </source>
</evidence>
<feature type="transmembrane region" description="Helical" evidence="1">
    <location>
        <begin position="32"/>
        <end position="51"/>
    </location>
</feature>
<accession>A0A1F6NLC3</accession>
<gene>
    <name evidence="2" type="ORF">A2261_01360</name>
</gene>
<evidence type="ECO:0000313" key="2">
    <source>
        <dbReference type="EMBL" id="OGH84742.1"/>
    </source>
</evidence>
<evidence type="ECO:0000313" key="3">
    <source>
        <dbReference type="Proteomes" id="UP000177803"/>
    </source>
</evidence>